<dbReference type="SUPFAM" id="SSF50978">
    <property type="entry name" value="WD40 repeat-like"/>
    <property type="match status" value="1"/>
</dbReference>
<dbReference type="GO" id="GO:0005930">
    <property type="term" value="C:axoneme"/>
    <property type="evidence" value="ECO:0007669"/>
    <property type="project" value="UniProtKB-SubCell"/>
</dbReference>
<feature type="non-terminal residue" evidence="10">
    <location>
        <position position="1"/>
    </location>
</feature>
<evidence type="ECO:0000256" key="5">
    <source>
        <dbReference type="ARBA" id="ARBA00023054"/>
    </source>
</evidence>
<evidence type="ECO:0000256" key="1">
    <source>
        <dbReference type="ARBA" id="ARBA00004430"/>
    </source>
</evidence>
<organism evidence="10">
    <name type="scientific">Trepomonas sp. PC1</name>
    <dbReference type="NCBI Taxonomy" id="1076344"/>
    <lineage>
        <taxon>Eukaryota</taxon>
        <taxon>Metamonada</taxon>
        <taxon>Diplomonadida</taxon>
        <taxon>Hexamitidae</taxon>
        <taxon>Hexamitinae</taxon>
        <taxon>Trepomonas</taxon>
    </lineage>
</organism>
<dbReference type="InterPro" id="IPR011047">
    <property type="entry name" value="Quinoprotein_ADH-like_sf"/>
</dbReference>
<keyword evidence="4" id="KW-0677">Repeat</keyword>
<feature type="compositionally biased region" description="Acidic residues" evidence="9">
    <location>
        <begin position="1847"/>
        <end position="1869"/>
    </location>
</feature>
<evidence type="ECO:0000313" key="10">
    <source>
        <dbReference type="EMBL" id="JAP94072.1"/>
    </source>
</evidence>
<dbReference type="EMBL" id="GDID01002534">
    <property type="protein sequence ID" value="JAP94072.1"/>
    <property type="molecule type" value="Transcribed_RNA"/>
</dbReference>
<name>A0A146KB71_9EUKA</name>
<dbReference type="Gene3D" id="2.130.10.10">
    <property type="entry name" value="YVTN repeat-like/Quinoprotein amine dehydrogenase"/>
    <property type="match status" value="2"/>
</dbReference>
<dbReference type="SUPFAM" id="SSF50998">
    <property type="entry name" value="Quinoprotein alcohol dehydrogenase-like"/>
    <property type="match status" value="1"/>
</dbReference>
<evidence type="ECO:0000256" key="6">
    <source>
        <dbReference type="ARBA" id="ARBA00023212"/>
    </source>
</evidence>
<proteinExistence type="predicted"/>
<comment type="subcellular location">
    <subcellularLocation>
        <location evidence="1">Cytoplasm</location>
        <location evidence="1">Cytoskeleton</location>
        <location evidence="1">Cilium axoneme</location>
    </subcellularLocation>
</comment>
<dbReference type="PANTHER" id="PTHR14885:SF3">
    <property type="entry name" value="CILIA- AND FLAGELLA-ASSOCIATED PROTEIN 44"/>
    <property type="match status" value="1"/>
</dbReference>
<evidence type="ECO:0000256" key="2">
    <source>
        <dbReference type="ARBA" id="ARBA00022490"/>
    </source>
</evidence>
<keyword evidence="3" id="KW-0853">WD repeat</keyword>
<accession>A0A146KB71</accession>
<feature type="coiled-coil region" evidence="8">
    <location>
        <begin position="1993"/>
        <end position="2038"/>
    </location>
</feature>
<feature type="compositionally biased region" description="Acidic residues" evidence="9">
    <location>
        <begin position="736"/>
        <end position="748"/>
    </location>
</feature>
<sequence length="2173" mass="248168">AVAHPITTYQSHGKLVTSDITNDQWQLLYQFGQNTDRLMNVAYISDEIFLYASGNSLWAVQTKQNIKKMIQMNAEGGVLCVQTSQDKSTIGIGYSDGTAKAKIFQLQEVPTEKSLQIFNLHFDLLFEIDTSLPGGIECLTIGQQIAVVTTAPEFMLQIYDREGHLQLKNKAHTAPVHRIKAAEYTQNTLLSGGRAHFKQWSMADTFTGAKLKGELAKFGLLDATDTVGFVELPSGNYLSGQGGGEIALWDSVNVRIIYNDCHKGAITYMLLSLDGLFFQSEIGQKIKKTCQERVQQTENFSSENEVAVIVTGGEDGFLRFWSAQELINCQYIERETTSIFFEVKPVHEINFGQNVWIRNVSINKSGHEMVIQDGGNGGFIIFNLKDFTYVRKSFGHGGSCKSISFVNTVSNMVLGNEQTNQGKVRSSLMASVGQSGAVFVHDLVNKQLVNISESLEQNATVCQFILDGLALVVGYENGQVSIYHLTQDLQNAQSDQLLFLIYQQKLFDEAIDKVSTSPNNILAISSVSGKVFLFDLTTSLVKREEDLSSKIDKKIGEVGKQMVEAVQNDLAKDEETRAKAEIARRNVRGKIGIIGQDIKPVGYFKINEDEKLENMHYVEENKILFTGQNGFIYVVQVPEIEEITKFRSSDPDQALQSTLNGESEHSVVSYDISQLITKITQVKAHIPPVLLPVRLEKTTARIEYDVVSEKIKAMLPAKNAADQFRDIVIEEPVEKSEEDFMNDGEEKQEDEKAKHKNNPYYEDLSTPIQFEFEQFLPVSSINNSKVSQDQFCFQAIIKPIVPKDVIVKANNAMDVVRARAEAAASGQTVNSSMNEDPALLCSILKVNELRAAYRANQVYTFSLKEILTQPSVKPVSIGQIGVDEIIDQPLYTEEECDNVDFKISQTNSVEIKTKTPRFSIPFAEQKLIDFVKDKSIQASIQNAYEQQYSPFGCIVNAVEGGQMLIQCYDEQEDFENLQNITAGIKKMIRYYKINCFESVAQSAITSLKVGMGGHMIAIGDSGGNLYVFQSKIFEQFTKFKPTSQQSDPQRLFQRYTPDTLWSFGLDNMMIHNCKYKDEVVNLLPKELKIDKTVRNQAHIEIYDQKQTKTIEQLRLEALDLADNLKGLTQKQQVIAKMKQIQDRYITLIKKNEQQAENRKLQLHEISPDLILYDIWLKREEERAKDLIQIEIGEMFNNVIGQICKVQEVFPLEQDIITVRQFGTQYNCIKSFKQTPLPDGFLAEIEKIIGAEDEQSEDQTEEQKFINTEIDIKAIDDDVEIAQTVNLTQQTQLQPVIEKLSQTNLKKPAKPLPQIKTERPVDKIVNQVLFGKQTKTNNVSDVENKKKRITDRAMAREQRMNLLKQLEQQAIEANKIDQQDKDTIELSQKTVGLFMLKQEQGYIEMIGKLLDDQQEKIPINPTENREGKWLHFLLTLKAYNDSKNVFNKSVNSLFQTKIAIVDTVKQLKEQALFITSLIKSKLGTGLAQEIDWRLDDNENDPDGAISLIQLSKEEEVLRIKLEMHNRFKQFISKFGPKTGQDLQNAIRLYKYTVGELFDTSQCQAVVKEYINFAMQSKQISSEEAGRLQDLVDQQIENCDLSVEAVRLTSESMRFSQNQSFEQVEVEKQRPKQEKSDVFLQKGVYSYEQVFTALVYNQELGQVPQNPGFDTSKLVNLFTKVQISPQEAQNTIWLVNLLVQIRRTIIVKIMALAKSFDDQLQEQLYNQVLLQADFCRMRTKMINLFQECEIYHLYIRKDASSIEKLDKSRVEHKQIASQQEVLLNEINVKVAEAQEICTSLHQLQTQFNQHVASDAPYRAKLYKMYNKKIKKVKQKKKQTGENETTANEWMDDEDESSDLSDGDIDDDDGDIDETKPFEGVSQELFDFVLNLRLQKRERDLKLQQVELLTENLKQQAANLQKKEKGVLTNIEVTNRELLGFRSQKQAELNNLQTNAMVSLSQFCCLEDQRIKTDLKNALLFSGKIFNKLTQRIERRTKEILQAKDAEKQLKEAEKRQKQILKQQNELYDEALKKLEGIQNLKFGKNVQIEKLDGVVINEQAMEMQKMLDEEEKHFLTIMCRKDEEYQMELSSLSELRRQNTALIERLAEMEHRGLKLEQAITVRQKQPPKAWCADNRQELVRQEYNNLKQAIVVRERELRNLVDEISLLKSHAAQK</sequence>
<feature type="region of interest" description="Disordered" evidence="9">
    <location>
        <begin position="735"/>
        <end position="754"/>
    </location>
</feature>
<evidence type="ECO:0000256" key="4">
    <source>
        <dbReference type="ARBA" id="ARBA00022737"/>
    </source>
</evidence>
<keyword evidence="5 8" id="KW-0175">Coiled coil</keyword>
<evidence type="ECO:0000256" key="3">
    <source>
        <dbReference type="ARBA" id="ARBA00022574"/>
    </source>
</evidence>
<reference evidence="10" key="1">
    <citation type="submission" date="2015-07" db="EMBL/GenBank/DDBJ databases">
        <title>Adaptation to a free-living lifestyle via gene acquisitions in the diplomonad Trepomonas sp. PC1.</title>
        <authorList>
            <person name="Xu F."/>
            <person name="Jerlstrom-Hultqvist J."/>
            <person name="Kolisko M."/>
            <person name="Simpson A.G.B."/>
            <person name="Roger A.J."/>
            <person name="Svard S.G."/>
            <person name="Andersson J.O."/>
        </authorList>
    </citation>
    <scope>NUCLEOTIDE SEQUENCE</scope>
    <source>
        <strain evidence="10">PC1</strain>
    </source>
</reference>
<dbReference type="SMART" id="SM00320">
    <property type="entry name" value="WD40"/>
    <property type="match status" value="7"/>
</dbReference>
<dbReference type="InterPro" id="IPR015943">
    <property type="entry name" value="WD40/YVTN_repeat-like_dom_sf"/>
</dbReference>
<dbReference type="PANTHER" id="PTHR14885">
    <property type="entry name" value="CILIA- AND FLAGELLA-ASSOCIATED PROTEIN 43-RELATED"/>
    <property type="match status" value="1"/>
</dbReference>
<evidence type="ECO:0000256" key="9">
    <source>
        <dbReference type="SAM" id="MobiDB-lite"/>
    </source>
</evidence>
<dbReference type="InterPro" id="IPR001680">
    <property type="entry name" value="WD40_rpt"/>
</dbReference>
<evidence type="ECO:0000256" key="7">
    <source>
        <dbReference type="ARBA" id="ARBA00023273"/>
    </source>
</evidence>
<dbReference type="InterPro" id="IPR036322">
    <property type="entry name" value="WD40_repeat_dom_sf"/>
</dbReference>
<evidence type="ECO:0000256" key="8">
    <source>
        <dbReference type="SAM" id="Coils"/>
    </source>
</evidence>
<keyword evidence="2" id="KW-0963">Cytoplasm</keyword>
<gene>
    <name evidence="10" type="ORF">TPC1_13404</name>
</gene>
<protein>
    <submittedName>
        <fullName evidence="10">WD40 domain-containing protein</fullName>
    </submittedName>
</protein>
<feature type="region of interest" description="Disordered" evidence="9">
    <location>
        <begin position="1831"/>
        <end position="1873"/>
    </location>
</feature>
<keyword evidence="6" id="KW-0206">Cytoskeleton</keyword>
<keyword evidence="7" id="KW-0966">Cell projection</keyword>